<dbReference type="EMBL" id="AOMA01000011">
    <property type="protein sequence ID" value="EMA46197.1"/>
    <property type="molecule type" value="Genomic_DNA"/>
</dbReference>
<dbReference type="InterPro" id="IPR013324">
    <property type="entry name" value="RNA_pol_sigma_r3/r4-like"/>
</dbReference>
<dbReference type="InterPro" id="IPR036388">
    <property type="entry name" value="WH-like_DNA-bd_sf"/>
</dbReference>
<dbReference type="Pfam" id="PF04967">
    <property type="entry name" value="HTH_10"/>
    <property type="match status" value="1"/>
</dbReference>
<dbReference type="eggNOG" id="arCOG02280">
    <property type="taxonomic scope" value="Archaea"/>
</dbReference>
<keyword evidence="1" id="KW-0805">Transcription regulation</keyword>
<feature type="domain" description="HTH bat-type" evidence="3">
    <location>
        <begin position="157"/>
        <end position="209"/>
    </location>
</feature>
<proteinExistence type="predicted"/>
<evidence type="ECO:0000256" key="2">
    <source>
        <dbReference type="ARBA" id="ARBA00023163"/>
    </source>
</evidence>
<comment type="caution">
    <text evidence="4">The sequence shown here is derived from an EMBL/GenBank/DDBJ whole genome shotgun (WGS) entry which is preliminary data.</text>
</comment>
<reference evidence="4 5" key="1">
    <citation type="journal article" date="2014" name="PLoS Genet.">
        <title>Phylogenetically driven sequencing of extremely halophilic archaea reveals strategies for static and dynamic osmo-response.</title>
        <authorList>
            <person name="Becker E.A."/>
            <person name="Seitzer P.M."/>
            <person name="Tritt A."/>
            <person name="Larsen D."/>
            <person name="Krusor M."/>
            <person name="Yao A.I."/>
            <person name="Wu D."/>
            <person name="Madern D."/>
            <person name="Eisen J.A."/>
            <person name="Darling A.E."/>
            <person name="Facciotti M.T."/>
        </authorList>
    </citation>
    <scope>NUCLEOTIDE SEQUENCE [LARGE SCALE GENOMIC DNA]</scope>
    <source>
        <strain evidence="4 5">JCM 10879</strain>
    </source>
</reference>
<dbReference type="PANTHER" id="PTHR34236:SF1">
    <property type="entry name" value="DIMETHYL SULFOXIDE REDUCTASE TRANSCRIPTIONAL ACTIVATOR"/>
    <property type="match status" value="1"/>
</dbReference>
<dbReference type="Proteomes" id="UP000011607">
    <property type="component" value="Unassembled WGS sequence"/>
</dbReference>
<evidence type="ECO:0000313" key="4">
    <source>
        <dbReference type="EMBL" id="EMA46197.1"/>
    </source>
</evidence>
<evidence type="ECO:0000259" key="3">
    <source>
        <dbReference type="Pfam" id="PF04967"/>
    </source>
</evidence>
<keyword evidence="2" id="KW-0804">Transcription</keyword>
<keyword evidence="5" id="KW-1185">Reference proteome</keyword>
<dbReference type="PANTHER" id="PTHR34236">
    <property type="entry name" value="DIMETHYL SULFOXIDE REDUCTASE TRANSCRIPTIONAL ACTIVATOR"/>
    <property type="match status" value="1"/>
</dbReference>
<dbReference type="SUPFAM" id="SSF88659">
    <property type="entry name" value="Sigma3 and sigma4 domains of RNA polymerase sigma factors"/>
    <property type="match status" value="1"/>
</dbReference>
<sequence length="215" mass="24180">MGVLVEFDAVSRRLVLGPTLETLPSLEVRLERQYAVDPSHPIAFCWVQCGDAGRLERTLDGDGTVDVYQRVGRGPDRSLYRIRRSGSGVVDAYRRWVVAGGELLESRGTEGCWRFEMRFPDRTSFARYHDFLEEEGVELTLHRIADDDPAGSENELLTDSQYEALAVAFESGFFEVPRDADLSELATELGISNQAVSERLRRAQSRLVEKHVASN</sequence>
<organism evidence="4 5">
    <name type="scientific">Halobiforma nitratireducens JCM 10879</name>
    <dbReference type="NCBI Taxonomy" id="1227454"/>
    <lineage>
        <taxon>Archaea</taxon>
        <taxon>Methanobacteriati</taxon>
        <taxon>Methanobacteriota</taxon>
        <taxon>Stenosarchaea group</taxon>
        <taxon>Halobacteria</taxon>
        <taxon>Halobacteriales</taxon>
        <taxon>Natrialbaceae</taxon>
        <taxon>Halobiforma</taxon>
    </lineage>
</organism>
<evidence type="ECO:0000256" key="1">
    <source>
        <dbReference type="ARBA" id="ARBA00023015"/>
    </source>
</evidence>
<dbReference type="AlphaFoldDB" id="M0MKI3"/>
<dbReference type="PATRIC" id="fig|1227454.3.peg.296"/>
<dbReference type="RefSeq" id="WP_006671277.1">
    <property type="nucleotide sequence ID" value="NZ_AOMA01000011.1"/>
</dbReference>
<dbReference type="STRING" id="1227454.C446_01523"/>
<dbReference type="Gene3D" id="1.10.10.10">
    <property type="entry name" value="Winged helix-like DNA-binding domain superfamily/Winged helix DNA-binding domain"/>
    <property type="match status" value="1"/>
</dbReference>
<name>M0MKI3_9EURY</name>
<dbReference type="InterPro" id="IPR007050">
    <property type="entry name" value="HTH_bacterioopsin"/>
</dbReference>
<protein>
    <submittedName>
        <fullName evidence="4">Bacterio-opsin activator HTH domain protein</fullName>
    </submittedName>
</protein>
<gene>
    <name evidence="4" type="ORF">C446_01523</name>
</gene>
<dbReference type="OrthoDB" id="202021at2157"/>
<evidence type="ECO:0000313" key="5">
    <source>
        <dbReference type="Proteomes" id="UP000011607"/>
    </source>
</evidence>
<accession>M0MKI3</accession>